<gene>
    <name evidence="2" type="ORF">ALC53_04006</name>
</gene>
<protein>
    <recommendedName>
        <fullName evidence="1">Helix-turn-helix domain-containing protein</fullName>
    </recommendedName>
</protein>
<dbReference type="InterPro" id="IPR058912">
    <property type="entry name" value="HTH_animal"/>
</dbReference>
<evidence type="ECO:0000259" key="1">
    <source>
        <dbReference type="Pfam" id="PF26215"/>
    </source>
</evidence>
<name>A0A195BLI1_9HYME</name>
<evidence type="ECO:0000313" key="2">
    <source>
        <dbReference type="EMBL" id="KYM86545.1"/>
    </source>
</evidence>
<sequence>NTMYMISLVIALFINIPTTLVATLDKRWDLISRFLNFHSQHPISQKKGTILSLVDRMFLFSHPEFHEKNLTFIIKILIDNDYRFCVSYVGQIKRKLITRVTKHKSNLRKGFNSYSVITEHALHHKIDWNNTEILDEKRYFNKRLISEIINIKQQTNGLNLQNDTNSLNRTFNDILNKCK</sequence>
<dbReference type="Proteomes" id="UP000078540">
    <property type="component" value="Unassembled WGS sequence"/>
</dbReference>
<reference evidence="2 3" key="1">
    <citation type="submission" date="2015-09" db="EMBL/GenBank/DDBJ databases">
        <title>Atta colombica WGS genome.</title>
        <authorList>
            <person name="Nygaard S."/>
            <person name="Hu H."/>
            <person name="Boomsma J."/>
            <person name="Zhang G."/>
        </authorList>
    </citation>
    <scope>NUCLEOTIDE SEQUENCE [LARGE SCALE GENOMIC DNA]</scope>
    <source>
        <strain evidence="2">Treedump-2</strain>
        <tissue evidence="2">Whole body</tissue>
    </source>
</reference>
<keyword evidence="3" id="KW-1185">Reference proteome</keyword>
<evidence type="ECO:0000313" key="3">
    <source>
        <dbReference type="Proteomes" id="UP000078540"/>
    </source>
</evidence>
<feature type="domain" description="Helix-turn-helix" evidence="1">
    <location>
        <begin position="33"/>
        <end position="82"/>
    </location>
</feature>
<proteinExistence type="predicted"/>
<organism evidence="2 3">
    <name type="scientific">Atta colombica</name>
    <dbReference type="NCBI Taxonomy" id="520822"/>
    <lineage>
        <taxon>Eukaryota</taxon>
        <taxon>Metazoa</taxon>
        <taxon>Ecdysozoa</taxon>
        <taxon>Arthropoda</taxon>
        <taxon>Hexapoda</taxon>
        <taxon>Insecta</taxon>
        <taxon>Pterygota</taxon>
        <taxon>Neoptera</taxon>
        <taxon>Endopterygota</taxon>
        <taxon>Hymenoptera</taxon>
        <taxon>Apocrita</taxon>
        <taxon>Aculeata</taxon>
        <taxon>Formicoidea</taxon>
        <taxon>Formicidae</taxon>
        <taxon>Myrmicinae</taxon>
        <taxon>Atta</taxon>
    </lineage>
</organism>
<dbReference type="Pfam" id="PF26215">
    <property type="entry name" value="HTH_animal"/>
    <property type="match status" value="1"/>
</dbReference>
<feature type="non-terminal residue" evidence="2">
    <location>
        <position position="1"/>
    </location>
</feature>
<dbReference type="AlphaFoldDB" id="A0A195BLI1"/>
<dbReference type="EMBL" id="KQ976440">
    <property type="protein sequence ID" value="KYM86545.1"/>
    <property type="molecule type" value="Genomic_DNA"/>
</dbReference>
<accession>A0A195BLI1</accession>